<sequence length="678" mass="74571">MVKLSKRVSNVQSHSAVVSWSSGRATACSYELQLKDKARDGKYKLIYSGEELQFTLTDLRPATDYHVRVCTVCDSVKGPSSEVRAFTTHSAPPDTPLPPRLSHRSKSSLTLQWKPPPDNGSKIMNYILEWDEGKKNSVFREYYVGSQRHCKVMRLCPAVGYTFRVAALNDMGTSGFSTEVVFHTTGSVPQGSLPPRLLEAGPTWLKLEWTRPNSCSAEEVLTYTLEMQDESKGLDFQAVYSGLELNHTVEALRRNSLYKFRLIICSGDWRSAPSSTLVCKTSLEQPGAPLSPEVVTVTQHSCSLTWEIPEDDGGSEDLTYILQMSEDSCKGSSSRQWVTVYTGAERKHTCEDLKAASSFSLRLGSVNDAGQGQWSDELIVCTRIPSPGRCHPPSIVGTVKHKELSLQWGAALEERERLTFLTFSVPPDSPLCAEENEALQFSLEMCAVDDGTEPTEVYGGSRTECTVGNLLPGTTYRFHVRAANSSGFGPYSDWVEISTAAGPPEQCSPPNVTVTSHTCAHVTWQSNNLLIPQNLASSGMGVSEYRLDWGADLESMELVYSGTETQFQICSLNASTEYCCRLQAVNQAGAGPYSDLVRCRTPAAPPDSICVVQQLDHPLTLEEGDVYTPSTCVALTWDAPCCNGAEITSYSIHLEERIICTGNTTFLIIRDLLPDSEY</sequence>
<dbReference type="SUPFAM" id="SSF49265">
    <property type="entry name" value="Fibronectin type III"/>
    <property type="match status" value="4"/>
</dbReference>
<dbReference type="AlphaFoldDB" id="A0A553Q4W7"/>
<feature type="domain" description="Fibronectin type-III" evidence="1">
    <location>
        <begin position="95"/>
        <end position="187"/>
    </location>
</feature>
<feature type="non-terminal residue" evidence="2">
    <location>
        <position position="678"/>
    </location>
</feature>
<dbReference type="SMART" id="SM00060">
    <property type="entry name" value="FN3"/>
    <property type="match status" value="6"/>
</dbReference>
<feature type="domain" description="Fibronectin type-III" evidence="1">
    <location>
        <begin position="2"/>
        <end position="91"/>
    </location>
</feature>
<dbReference type="PANTHER" id="PTHR24099:SF11">
    <property type="entry name" value="FIBRONECTIN TYPE III DOMAIN-CONTAINING 3BA-RELATED"/>
    <property type="match status" value="1"/>
</dbReference>
<feature type="domain" description="Fibronectin type-III" evidence="1">
    <location>
        <begin position="408"/>
        <end position="502"/>
    </location>
</feature>
<dbReference type="InterPro" id="IPR003961">
    <property type="entry name" value="FN3_dom"/>
</dbReference>
<dbReference type="Gene3D" id="2.60.40.10">
    <property type="entry name" value="Immunoglobulins"/>
    <property type="match status" value="6"/>
</dbReference>
<dbReference type="PRINTS" id="PR00014">
    <property type="entry name" value="FNTYPEIII"/>
</dbReference>
<dbReference type="InterPro" id="IPR050617">
    <property type="entry name" value="E3_ligase_FN3/SPRY"/>
</dbReference>
<reference evidence="2 3" key="1">
    <citation type="journal article" date="2019" name="Sci. Data">
        <title>Hybrid genome assembly and annotation of Danionella translucida.</title>
        <authorList>
            <person name="Kadobianskyi M."/>
            <person name="Schulze L."/>
            <person name="Schuelke M."/>
            <person name="Judkewitz B."/>
        </authorList>
    </citation>
    <scope>NUCLEOTIDE SEQUENCE [LARGE SCALE GENOMIC DNA]</scope>
    <source>
        <strain evidence="2 3">Bolton</strain>
    </source>
</reference>
<dbReference type="InterPro" id="IPR013783">
    <property type="entry name" value="Ig-like_fold"/>
</dbReference>
<organism evidence="2 3">
    <name type="scientific">Danionella cerebrum</name>
    <dbReference type="NCBI Taxonomy" id="2873325"/>
    <lineage>
        <taxon>Eukaryota</taxon>
        <taxon>Metazoa</taxon>
        <taxon>Chordata</taxon>
        <taxon>Craniata</taxon>
        <taxon>Vertebrata</taxon>
        <taxon>Euteleostomi</taxon>
        <taxon>Actinopterygii</taxon>
        <taxon>Neopterygii</taxon>
        <taxon>Teleostei</taxon>
        <taxon>Ostariophysi</taxon>
        <taxon>Cypriniformes</taxon>
        <taxon>Danionidae</taxon>
        <taxon>Danioninae</taxon>
        <taxon>Danionella</taxon>
    </lineage>
</organism>
<proteinExistence type="predicted"/>
<protein>
    <recommendedName>
        <fullName evidence="1">Fibronectin type-III domain-containing protein</fullName>
    </recommendedName>
</protein>
<dbReference type="Proteomes" id="UP000316079">
    <property type="component" value="Unassembled WGS sequence"/>
</dbReference>
<keyword evidence="3" id="KW-1185">Reference proteome</keyword>
<dbReference type="PROSITE" id="PS50853">
    <property type="entry name" value="FN3"/>
    <property type="match status" value="6"/>
</dbReference>
<name>A0A553Q4W7_9TELE</name>
<gene>
    <name evidence="2" type="ORF">DNTS_007661</name>
</gene>
<evidence type="ECO:0000313" key="2">
    <source>
        <dbReference type="EMBL" id="TRY84972.1"/>
    </source>
</evidence>
<feature type="domain" description="Fibronectin type-III" evidence="1">
    <location>
        <begin position="191"/>
        <end position="284"/>
    </location>
</feature>
<dbReference type="EMBL" id="SRMA01026335">
    <property type="protein sequence ID" value="TRY84972.1"/>
    <property type="molecule type" value="Genomic_DNA"/>
</dbReference>
<evidence type="ECO:0000259" key="1">
    <source>
        <dbReference type="PROSITE" id="PS50853"/>
    </source>
</evidence>
<dbReference type="STRING" id="623744.A0A553Q4W7"/>
<feature type="domain" description="Fibronectin type-III" evidence="1">
    <location>
        <begin position="288"/>
        <end position="385"/>
    </location>
</feature>
<dbReference type="CDD" id="cd00063">
    <property type="entry name" value="FN3"/>
    <property type="match status" value="6"/>
</dbReference>
<dbReference type="Pfam" id="PF00041">
    <property type="entry name" value="fn3"/>
    <property type="match status" value="4"/>
</dbReference>
<evidence type="ECO:0000313" key="3">
    <source>
        <dbReference type="Proteomes" id="UP000316079"/>
    </source>
</evidence>
<dbReference type="OrthoDB" id="8908287at2759"/>
<feature type="domain" description="Fibronectin type-III" evidence="1">
    <location>
        <begin position="506"/>
        <end position="604"/>
    </location>
</feature>
<dbReference type="PANTHER" id="PTHR24099">
    <property type="entry name" value="E3 UBIQUITIN-PROTEIN LIGASE TRIM36-RELATED"/>
    <property type="match status" value="1"/>
</dbReference>
<dbReference type="InterPro" id="IPR036116">
    <property type="entry name" value="FN3_sf"/>
</dbReference>
<accession>A0A553Q4W7</accession>
<comment type="caution">
    <text evidence="2">The sequence shown here is derived from an EMBL/GenBank/DDBJ whole genome shotgun (WGS) entry which is preliminary data.</text>
</comment>